<dbReference type="GO" id="GO:0015562">
    <property type="term" value="F:efflux transmembrane transporter activity"/>
    <property type="evidence" value="ECO:0007669"/>
    <property type="project" value="InterPro"/>
</dbReference>
<dbReference type="InterPro" id="IPR050739">
    <property type="entry name" value="MFP"/>
</dbReference>
<dbReference type="Gene3D" id="1.10.287.470">
    <property type="entry name" value="Helix hairpin bin"/>
    <property type="match status" value="2"/>
</dbReference>
<organism evidence="11 12">
    <name type="scientific">Bradyrhizobium canariense</name>
    <dbReference type="NCBI Taxonomy" id="255045"/>
    <lineage>
        <taxon>Bacteria</taxon>
        <taxon>Pseudomonadati</taxon>
        <taxon>Pseudomonadota</taxon>
        <taxon>Alphaproteobacteria</taxon>
        <taxon>Hyphomicrobiales</taxon>
        <taxon>Nitrobacteraceae</taxon>
        <taxon>Bradyrhizobium</taxon>
    </lineage>
</organism>
<dbReference type="Gene3D" id="2.40.30.170">
    <property type="match status" value="1"/>
</dbReference>
<feature type="compositionally biased region" description="Basic and acidic residues" evidence="6">
    <location>
        <begin position="31"/>
        <end position="46"/>
    </location>
</feature>
<feature type="domain" description="CusB-like beta-barrel" evidence="10">
    <location>
        <begin position="317"/>
        <end position="357"/>
    </location>
</feature>
<evidence type="ECO:0000256" key="6">
    <source>
        <dbReference type="SAM" id="MobiDB-lite"/>
    </source>
</evidence>
<dbReference type="InterPro" id="IPR058624">
    <property type="entry name" value="MdtA-like_HH"/>
</dbReference>
<dbReference type="RefSeq" id="WP_146688897.1">
    <property type="nucleotide sequence ID" value="NZ_LT629750.1"/>
</dbReference>
<dbReference type="AlphaFoldDB" id="A0A1H1XY13"/>
<comment type="subcellular location">
    <subcellularLocation>
        <location evidence="1">Membrane</location>
        <topology evidence="1">Single-pass membrane protein</topology>
    </subcellularLocation>
</comment>
<evidence type="ECO:0000313" key="12">
    <source>
        <dbReference type="Proteomes" id="UP000243904"/>
    </source>
</evidence>
<dbReference type="Gene3D" id="2.40.50.100">
    <property type="match status" value="1"/>
</dbReference>
<evidence type="ECO:0000256" key="1">
    <source>
        <dbReference type="ARBA" id="ARBA00004167"/>
    </source>
</evidence>
<reference evidence="12" key="1">
    <citation type="submission" date="2016-10" db="EMBL/GenBank/DDBJ databases">
        <authorList>
            <person name="Varghese N."/>
            <person name="Submissions S."/>
        </authorList>
    </citation>
    <scope>NUCLEOTIDE SEQUENCE [LARGE SCALE GENOMIC DNA]</scope>
    <source>
        <strain evidence="12">GAS369</strain>
    </source>
</reference>
<keyword evidence="5" id="KW-0175">Coiled coil</keyword>
<dbReference type="Pfam" id="PF25876">
    <property type="entry name" value="HH_MFP_RND"/>
    <property type="match status" value="1"/>
</dbReference>
<evidence type="ECO:0000259" key="8">
    <source>
        <dbReference type="Pfam" id="PF25876"/>
    </source>
</evidence>
<dbReference type="Proteomes" id="UP000243904">
    <property type="component" value="Chromosome I"/>
</dbReference>
<dbReference type="Pfam" id="PF25917">
    <property type="entry name" value="BSH_RND"/>
    <property type="match status" value="1"/>
</dbReference>
<dbReference type="GO" id="GO:0016020">
    <property type="term" value="C:membrane"/>
    <property type="evidence" value="ECO:0007669"/>
    <property type="project" value="UniProtKB-SubCell"/>
</dbReference>
<dbReference type="PANTHER" id="PTHR30386">
    <property type="entry name" value="MEMBRANE FUSION SUBUNIT OF EMRAB-TOLC MULTIDRUG EFFLUX PUMP"/>
    <property type="match status" value="1"/>
</dbReference>
<keyword evidence="12" id="KW-1185">Reference proteome</keyword>
<evidence type="ECO:0000256" key="7">
    <source>
        <dbReference type="SAM" id="Phobius"/>
    </source>
</evidence>
<feature type="region of interest" description="Disordered" evidence="6">
    <location>
        <begin position="1"/>
        <end position="68"/>
    </location>
</feature>
<accession>A0A1H1XY13</accession>
<feature type="coiled-coil region" evidence="5">
    <location>
        <begin position="184"/>
        <end position="286"/>
    </location>
</feature>
<feature type="compositionally biased region" description="Basic and acidic residues" evidence="6">
    <location>
        <begin position="54"/>
        <end position="67"/>
    </location>
</feature>
<evidence type="ECO:0000259" key="10">
    <source>
        <dbReference type="Pfam" id="PF25954"/>
    </source>
</evidence>
<evidence type="ECO:0000259" key="9">
    <source>
        <dbReference type="Pfam" id="PF25917"/>
    </source>
</evidence>
<evidence type="ECO:0000256" key="4">
    <source>
        <dbReference type="ARBA" id="ARBA00023136"/>
    </source>
</evidence>
<feature type="domain" description="Multidrug resistance protein MdtA-like barrel-sandwich hybrid" evidence="9">
    <location>
        <begin position="112"/>
        <end position="314"/>
    </location>
</feature>
<evidence type="ECO:0000313" key="11">
    <source>
        <dbReference type="EMBL" id="SDT14082.1"/>
    </source>
</evidence>
<dbReference type="PANTHER" id="PTHR30386:SF26">
    <property type="entry name" value="TRANSPORT PROTEIN COMB"/>
    <property type="match status" value="1"/>
</dbReference>
<name>A0A1H1XY13_9BRAD</name>
<dbReference type="InterPro" id="IPR058625">
    <property type="entry name" value="MdtA-like_BSH"/>
</dbReference>
<dbReference type="InterPro" id="IPR058792">
    <property type="entry name" value="Beta-barrel_RND_2"/>
</dbReference>
<evidence type="ECO:0000256" key="2">
    <source>
        <dbReference type="ARBA" id="ARBA00022692"/>
    </source>
</evidence>
<feature type="transmembrane region" description="Helical" evidence="7">
    <location>
        <begin position="74"/>
        <end position="95"/>
    </location>
</feature>
<evidence type="ECO:0000256" key="3">
    <source>
        <dbReference type="ARBA" id="ARBA00022989"/>
    </source>
</evidence>
<keyword evidence="3 7" id="KW-1133">Transmembrane helix</keyword>
<protein>
    <submittedName>
        <fullName evidence="11">Membrane fusion protein, multidrug efflux system</fullName>
    </submittedName>
</protein>
<feature type="compositionally biased region" description="Basic and acidic residues" evidence="6">
    <location>
        <begin position="1"/>
        <end position="18"/>
    </location>
</feature>
<gene>
    <name evidence="11" type="ORF">SAMN05444158_4541</name>
</gene>
<keyword evidence="2 7" id="KW-0812">Transmembrane</keyword>
<evidence type="ECO:0000256" key="5">
    <source>
        <dbReference type="SAM" id="Coils"/>
    </source>
</evidence>
<proteinExistence type="predicted"/>
<keyword evidence="4 7" id="KW-0472">Membrane</keyword>
<sequence>MTDTDTDHAAASHDDAKRFAGKNPQSPTGEDSGKRADIGEERKTPEDSGGNARQQDEKNQDKTDRETRKKRRPLVVTIGVIVVALLAIGGILYWLETRNLESTDDAYTDGRAINIAAQVSGTVVSLDVNDNQFVKKDQVLIHIDPRQYINDRDQAEGALATAKSQYEGQQLGAEIARKNFPAQLAQAQAQLATAKANLAKAQADYDRQQSLSKPATSQQEVDAATASLKQAQAQVALAEAQVSQNSPVPQRIGETDSQVGQLKGQVEQAQARLDQANLNLSWTEVKALQDGWITKRNVEVGNYITAGQQIFSIVAPEVWVTANFKESQLAYMRPGQSVKIKVDAYPSLDLRGHVDSIQLGSGSKFTAFPPENATGNFVKVVQRVPVKIVIDSGLDPNIPLPLGISVEPTVTVQ</sequence>
<dbReference type="SUPFAM" id="SSF111369">
    <property type="entry name" value="HlyD-like secretion proteins"/>
    <property type="match status" value="3"/>
</dbReference>
<dbReference type="EMBL" id="LT629750">
    <property type="protein sequence ID" value="SDT14082.1"/>
    <property type="molecule type" value="Genomic_DNA"/>
</dbReference>
<dbReference type="Pfam" id="PF25954">
    <property type="entry name" value="Beta-barrel_RND_2"/>
    <property type="match status" value="1"/>
</dbReference>
<feature type="domain" description="Multidrug resistance protein MdtA-like alpha-helical hairpin" evidence="8">
    <location>
        <begin position="183"/>
        <end position="244"/>
    </location>
</feature>